<evidence type="ECO:0000313" key="4">
    <source>
        <dbReference type="EMBL" id="TWI79000.1"/>
    </source>
</evidence>
<name>A0A562SDZ8_9BACT</name>
<dbReference type="InterPro" id="IPR010131">
    <property type="entry name" value="MdtP/NodT-like"/>
</dbReference>
<feature type="coiled-coil region" evidence="3">
    <location>
        <begin position="198"/>
        <end position="259"/>
    </location>
</feature>
<dbReference type="InterPro" id="IPR003423">
    <property type="entry name" value="OMP_efflux"/>
</dbReference>
<dbReference type="Gene3D" id="2.20.200.10">
    <property type="entry name" value="Outer membrane efflux proteins (OEP)"/>
    <property type="match status" value="1"/>
</dbReference>
<dbReference type="GO" id="GO:0015562">
    <property type="term" value="F:efflux transmembrane transporter activity"/>
    <property type="evidence" value="ECO:0007669"/>
    <property type="project" value="InterPro"/>
</dbReference>
<keyword evidence="2" id="KW-0472">Membrane</keyword>
<dbReference type="NCBIfam" id="TIGR01845">
    <property type="entry name" value="outer_NodT"/>
    <property type="match status" value="1"/>
</dbReference>
<dbReference type="Proteomes" id="UP000316167">
    <property type="component" value="Unassembled WGS sequence"/>
</dbReference>
<dbReference type="Pfam" id="PF02321">
    <property type="entry name" value="OEP"/>
    <property type="match status" value="1"/>
</dbReference>
<comment type="caution">
    <text evidence="4">The sequence shown here is derived from an EMBL/GenBank/DDBJ whole genome shotgun (WGS) entry which is preliminary data.</text>
</comment>
<dbReference type="GO" id="GO:0005886">
    <property type="term" value="C:plasma membrane"/>
    <property type="evidence" value="ECO:0007669"/>
    <property type="project" value="UniProtKB-SubCell"/>
</dbReference>
<evidence type="ECO:0000313" key="5">
    <source>
        <dbReference type="Proteomes" id="UP000316167"/>
    </source>
</evidence>
<gene>
    <name evidence="4" type="ORF">IQ13_3391</name>
</gene>
<evidence type="ECO:0000256" key="2">
    <source>
        <dbReference type="RuleBase" id="RU362097"/>
    </source>
</evidence>
<evidence type="ECO:0000256" key="3">
    <source>
        <dbReference type="SAM" id="Coils"/>
    </source>
</evidence>
<sequence length="473" mass="53158">MNKRHIFFILLSVTAVMYGCSAKKAVTGTPVTALPETYTGNRDSIDASMVTNAYFFKDDSLRSLITAAITENLDLQNAYQNIQIARASLRNARGLMLPTANGLFAPNIRKFGFYTMDGAGNATTEIQPGKLIPVHLPDYFAGFQSSWEPDIYGKLKNQKQAALARYLSTIEGKNWLQTNIINTLVLTYYEILALDEQLQIIQQNIQLQQEMLEMIETQKEAARTTALAIDQFKAQILNARTLAKELEQAILENEKMMNLLLSRYPKPVQRNRNWLLEQPAVVSTGIPSQLLQNRTDIRMAQYELEASRFDVEVARKSFYPTLTINATVGLQAFSPATFFNAQSVAYGLFGGLLAPVFNRSALKAQFNTQTALQLQALNNYQQTMLTAFGEVYTGMRKIDNISQAIQLKTEEVKVLENAIENARLLFQSNRADYLEVLTAQQNLLEAKLSLVQLKKNQYQETANLFKAIGGGWK</sequence>
<keyword evidence="2" id="KW-0564">Palmitate</keyword>
<comment type="subcellular location">
    <subcellularLocation>
        <location evidence="2">Cell membrane</location>
        <topology evidence="2">Lipid-anchor</topology>
    </subcellularLocation>
</comment>
<dbReference type="Gene3D" id="1.20.1600.10">
    <property type="entry name" value="Outer membrane efflux proteins (OEP)"/>
    <property type="match status" value="1"/>
</dbReference>
<dbReference type="PROSITE" id="PS51257">
    <property type="entry name" value="PROKAR_LIPOPROTEIN"/>
    <property type="match status" value="1"/>
</dbReference>
<keyword evidence="2" id="KW-0812">Transmembrane</keyword>
<comment type="similarity">
    <text evidence="1 2">Belongs to the outer membrane factor (OMF) (TC 1.B.17) family.</text>
</comment>
<dbReference type="RefSeq" id="WP_144887790.1">
    <property type="nucleotide sequence ID" value="NZ_VLLE01000006.1"/>
</dbReference>
<keyword evidence="2 4" id="KW-0449">Lipoprotein</keyword>
<dbReference type="EMBL" id="VLLE01000006">
    <property type="protein sequence ID" value="TWI79000.1"/>
    <property type="molecule type" value="Genomic_DNA"/>
</dbReference>
<dbReference type="AlphaFoldDB" id="A0A562SDZ8"/>
<dbReference type="PANTHER" id="PTHR30203">
    <property type="entry name" value="OUTER MEMBRANE CATION EFFLUX PROTEIN"/>
    <property type="match status" value="1"/>
</dbReference>
<organism evidence="4 5">
    <name type="scientific">Lacibacter cauensis</name>
    <dbReference type="NCBI Taxonomy" id="510947"/>
    <lineage>
        <taxon>Bacteria</taxon>
        <taxon>Pseudomonadati</taxon>
        <taxon>Bacteroidota</taxon>
        <taxon>Chitinophagia</taxon>
        <taxon>Chitinophagales</taxon>
        <taxon>Chitinophagaceae</taxon>
        <taxon>Lacibacter</taxon>
    </lineage>
</organism>
<protein>
    <submittedName>
        <fullName evidence="4">NodT family efflux transporter outer membrane factor (OMF) lipoprotein</fullName>
    </submittedName>
</protein>
<proteinExistence type="inferred from homology"/>
<evidence type="ECO:0000256" key="1">
    <source>
        <dbReference type="ARBA" id="ARBA00007613"/>
    </source>
</evidence>
<keyword evidence="3" id="KW-0175">Coiled coil</keyword>
<keyword evidence="5" id="KW-1185">Reference proteome</keyword>
<accession>A0A562SDZ8</accession>
<dbReference type="SUPFAM" id="SSF56954">
    <property type="entry name" value="Outer membrane efflux proteins (OEP)"/>
    <property type="match status" value="1"/>
</dbReference>
<dbReference type="PANTHER" id="PTHR30203:SF30">
    <property type="entry name" value="OUTER MEMBRANE PROTEIN-RELATED"/>
    <property type="match status" value="1"/>
</dbReference>
<keyword evidence="2" id="KW-1134">Transmembrane beta strand</keyword>
<reference evidence="4 5" key="1">
    <citation type="journal article" date="2015" name="Stand. Genomic Sci.">
        <title>Genomic Encyclopedia of Bacterial and Archaeal Type Strains, Phase III: the genomes of soil and plant-associated and newly described type strains.</title>
        <authorList>
            <person name="Whitman W.B."/>
            <person name="Woyke T."/>
            <person name="Klenk H.P."/>
            <person name="Zhou Y."/>
            <person name="Lilburn T.G."/>
            <person name="Beck B.J."/>
            <person name="De Vos P."/>
            <person name="Vandamme P."/>
            <person name="Eisen J.A."/>
            <person name="Garrity G."/>
            <person name="Hugenholtz P."/>
            <person name="Kyrpides N.C."/>
        </authorList>
    </citation>
    <scope>NUCLEOTIDE SEQUENCE [LARGE SCALE GENOMIC DNA]</scope>
    <source>
        <strain evidence="4 5">CGMCC 1.7271</strain>
    </source>
</reference>
<dbReference type="OrthoDB" id="9770517at2"/>
<feature type="coiled-coil region" evidence="3">
    <location>
        <begin position="398"/>
        <end position="425"/>
    </location>
</feature>